<evidence type="ECO:0000256" key="2">
    <source>
        <dbReference type="SAM" id="Phobius"/>
    </source>
</evidence>
<keyword evidence="2" id="KW-0812">Transmembrane</keyword>
<proteinExistence type="predicted"/>
<protein>
    <submittedName>
        <fullName evidence="4">Cell division protein DamX</fullName>
    </submittedName>
</protein>
<keyword evidence="4" id="KW-0131">Cell cycle</keyword>
<comment type="caution">
    <text evidence="4">The sequence shown here is derived from an EMBL/GenBank/DDBJ whole genome shotgun (WGS) entry which is preliminary data.</text>
</comment>
<accession>A0A4Y3IRI1</accession>
<keyword evidence="2" id="KW-1133">Transmembrane helix</keyword>
<dbReference type="GO" id="GO:0042834">
    <property type="term" value="F:peptidoglycan binding"/>
    <property type="evidence" value="ECO:0007669"/>
    <property type="project" value="InterPro"/>
</dbReference>
<dbReference type="Proteomes" id="UP000318242">
    <property type="component" value="Unassembled WGS sequence"/>
</dbReference>
<evidence type="ECO:0000313" key="5">
    <source>
        <dbReference type="Proteomes" id="UP000318242"/>
    </source>
</evidence>
<name>A0A4Y3IRI1_9VIBR</name>
<dbReference type="PANTHER" id="PTHR35894:SF7">
    <property type="entry name" value="GENERAL SECRETION PATHWAY PROTEIN A-RELATED"/>
    <property type="match status" value="1"/>
</dbReference>
<dbReference type="PANTHER" id="PTHR35894">
    <property type="entry name" value="GENERAL SECRETION PATHWAY PROTEIN A-RELATED"/>
    <property type="match status" value="1"/>
</dbReference>
<evidence type="ECO:0000259" key="3">
    <source>
        <dbReference type="PROSITE" id="PS51724"/>
    </source>
</evidence>
<dbReference type="EMBL" id="BJLH01000011">
    <property type="protein sequence ID" value="GEA61428.1"/>
    <property type="molecule type" value="Genomic_DNA"/>
</dbReference>
<dbReference type="InterPro" id="IPR049945">
    <property type="entry name" value="AAA_22"/>
</dbReference>
<feature type="transmembrane region" description="Helical" evidence="2">
    <location>
        <begin position="240"/>
        <end position="258"/>
    </location>
</feature>
<dbReference type="Pfam" id="PF05036">
    <property type="entry name" value="SPOR"/>
    <property type="match status" value="1"/>
</dbReference>
<dbReference type="InterPro" id="IPR036680">
    <property type="entry name" value="SPOR-like_sf"/>
</dbReference>
<keyword evidence="2" id="KW-0472">Membrane</keyword>
<sequence>MSKAQKTRTLELQSQSQLLDKLRLMTRFGSNLVTFIGARGAGKSWLLNRYFSHFVSTRYKALLLGDASSSELDIKQTLFQQLIPNGTFDADLSLFENLDNELGLQTTEFVILVDDASLLSEENLLLLWSLVERIQAHPTWTLSLILACGPDLLSKKVLPLSRQFNVQPTELKIEPLRQSEAEFFLELMVLRKFESLKKRDKIRKKAQRCARYPGELIALGNKVKSTKSALPSHNGSAKSGIIITLLVILLGLLTWWLLSGSGKPTGNEPVPITPSESVENQNELSLSGESSEVVDFSVKEQDTLIDDTKELPPPVTDKTVTLADNSNGRQRVVVPDEVVDSLIETESQVAAPQPKQVEPVAKSEDKPLSNAVNFSFSREELKEISAKRYTIQLGALRTMREVQSFLDTHQMQNETRIYPTLRSGKKWYIITYGDYRYVKLASQGIAELPEAVQEVGPWVKSMTQVHKEIEAGK</sequence>
<keyword evidence="5" id="KW-1185">Reference proteome</keyword>
<dbReference type="RefSeq" id="WP_141271802.1">
    <property type="nucleotide sequence ID" value="NZ_BJLH01000011.1"/>
</dbReference>
<dbReference type="GO" id="GO:0051301">
    <property type="term" value="P:cell division"/>
    <property type="evidence" value="ECO:0007669"/>
    <property type="project" value="UniProtKB-KW"/>
</dbReference>
<evidence type="ECO:0000313" key="4">
    <source>
        <dbReference type="EMBL" id="GEA61428.1"/>
    </source>
</evidence>
<gene>
    <name evidence="4" type="ORF">VCO01S_26210</name>
</gene>
<dbReference type="GO" id="GO:0016887">
    <property type="term" value="F:ATP hydrolysis activity"/>
    <property type="evidence" value="ECO:0007669"/>
    <property type="project" value="InterPro"/>
</dbReference>
<dbReference type="OrthoDB" id="6189127at2"/>
<dbReference type="Pfam" id="PF13401">
    <property type="entry name" value="AAA_22"/>
    <property type="match status" value="1"/>
</dbReference>
<reference evidence="4 5" key="1">
    <citation type="submission" date="2019-06" db="EMBL/GenBank/DDBJ databases">
        <title>Whole genome shotgun sequence of Vibrio comitans NBRC 102076.</title>
        <authorList>
            <person name="Hosoyama A."/>
            <person name="Uohara A."/>
            <person name="Ohji S."/>
            <person name="Ichikawa N."/>
        </authorList>
    </citation>
    <scope>NUCLEOTIDE SEQUENCE [LARGE SCALE GENOMIC DNA]</scope>
    <source>
        <strain evidence="4 5">NBRC 102076</strain>
    </source>
</reference>
<dbReference type="InterPro" id="IPR052026">
    <property type="entry name" value="ExeA_AAA_ATPase_DNA-bind"/>
</dbReference>
<dbReference type="PROSITE" id="PS51724">
    <property type="entry name" value="SPOR"/>
    <property type="match status" value="1"/>
</dbReference>
<dbReference type="InterPro" id="IPR007730">
    <property type="entry name" value="SPOR-like_dom"/>
</dbReference>
<feature type="domain" description="SPOR" evidence="3">
    <location>
        <begin position="383"/>
        <end position="461"/>
    </location>
</feature>
<evidence type="ECO:0000256" key="1">
    <source>
        <dbReference type="SAM" id="MobiDB-lite"/>
    </source>
</evidence>
<dbReference type="Gene3D" id="3.30.70.1070">
    <property type="entry name" value="Sporulation related repeat"/>
    <property type="match status" value="1"/>
</dbReference>
<feature type="region of interest" description="Disordered" evidence="1">
    <location>
        <begin position="264"/>
        <end position="287"/>
    </location>
</feature>
<keyword evidence="4" id="KW-0132">Cell division</keyword>
<dbReference type="AlphaFoldDB" id="A0A4Y3IRI1"/>
<dbReference type="InterPro" id="IPR027417">
    <property type="entry name" value="P-loop_NTPase"/>
</dbReference>
<organism evidence="4 5">
    <name type="scientific">Vibrio comitans NBRC 102076</name>
    <dbReference type="NCBI Taxonomy" id="1219078"/>
    <lineage>
        <taxon>Bacteria</taxon>
        <taxon>Pseudomonadati</taxon>
        <taxon>Pseudomonadota</taxon>
        <taxon>Gammaproteobacteria</taxon>
        <taxon>Vibrionales</taxon>
        <taxon>Vibrionaceae</taxon>
        <taxon>Vibrio</taxon>
    </lineage>
</organism>
<dbReference type="SUPFAM" id="SSF52540">
    <property type="entry name" value="P-loop containing nucleoside triphosphate hydrolases"/>
    <property type="match status" value="1"/>
</dbReference>